<evidence type="ECO:0000259" key="4">
    <source>
        <dbReference type="Pfam" id="PF02397"/>
    </source>
</evidence>
<dbReference type="PANTHER" id="PTHR30576:SF0">
    <property type="entry name" value="UNDECAPRENYL-PHOSPHATE N-ACETYLGALACTOSAMINYL 1-PHOSPHATE TRANSFERASE-RELATED"/>
    <property type="match status" value="1"/>
</dbReference>
<name>A0ABM6Z4D6_9ACTO</name>
<feature type="region of interest" description="Disordered" evidence="2">
    <location>
        <begin position="118"/>
        <end position="169"/>
    </location>
</feature>
<feature type="domain" description="Bacterial sugar transferase" evidence="4">
    <location>
        <begin position="178"/>
        <end position="359"/>
    </location>
</feature>
<dbReference type="Pfam" id="PF02397">
    <property type="entry name" value="Bac_transf"/>
    <property type="match status" value="1"/>
</dbReference>
<feature type="compositionally biased region" description="Low complexity" evidence="2">
    <location>
        <begin position="160"/>
        <end position="169"/>
    </location>
</feature>
<proteinExistence type="inferred from homology"/>
<dbReference type="Proteomes" id="UP000273001">
    <property type="component" value="Chromosome"/>
</dbReference>
<gene>
    <name evidence="5" type="ORF">D5R93_08975</name>
</gene>
<keyword evidence="3" id="KW-1133">Transmembrane helix</keyword>
<accession>A0ABM6Z4D6</accession>
<feature type="region of interest" description="Disordered" evidence="2">
    <location>
        <begin position="1"/>
        <end position="50"/>
    </location>
</feature>
<evidence type="ECO:0000313" key="6">
    <source>
        <dbReference type="Proteomes" id="UP000273001"/>
    </source>
</evidence>
<dbReference type="PANTHER" id="PTHR30576">
    <property type="entry name" value="COLANIC BIOSYNTHESIS UDP-GLUCOSE LIPID CARRIER TRANSFERASE"/>
    <property type="match status" value="1"/>
</dbReference>
<organism evidence="5 6">
    <name type="scientific">Actinomyces lilanjuaniae</name>
    <dbReference type="NCBI Taxonomy" id="2321394"/>
    <lineage>
        <taxon>Bacteria</taxon>
        <taxon>Bacillati</taxon>
        <taxon>Actinomycetota</taxon>
        <taxon>Actinomycetes</taxon>
        <taxon>Actinomycetales</taxon>
        <taxon>Actinomycetaceae</taxon>
        <taxon>Actinomyces</taxon>
    </lineage>
</organism>
<feature type="transmembrane region" description="Helical" evidence="3">
    <location>
        <begin position="183"/>
        <end position="206"/>
    </location>
</feature>
<feature type="compositionally biased region" description="Pro residues" evidence="2">
    <location>
        <begin position="31"/>
        <end position="45"/>
    </location>
</feature>
<comment type="similarity">
    <text evidence="1">Belongs to the bacterial sugar transferase family.</text>
</comment>
<protein>
    <submittedName>
        <fullName evidence="5">Sugar transferase</fullName>
    </submittedName>
</protein>
<reference evidence="5 6" key="1">
    <citation type="submission" date="2018-09" db="EMBL/GenBank/DDBJ databases">
        <authorList>
            <person name="Li J."/>
        </authorList>
    </citation>
    <scope>NUCLEOTIDE SEQUENCE [LARGE SCALE GENOMIC DNA]</scope>
    <source>
        <strain evidence="5 6">2129</strain>
    </source>
</reference>
<dbReference type="EMBL" id="CP032514">
    <property type="protein sequence ID" value="AYD90099.1"/>
    <property type="molecule type" value="Genomic_DNA"/>
</dbReference>
<dbReference type="GO" id="GO:0016740">
    <property type="term" value="F:transferase activity"/>
    <property type="evidence" value="ECO:0007669"/>
    <property type="project" value="UniProtKB-KW"/>
</dbReference>
<feature type="compositionally biased region" description="Polar residues" evidence="2">
    <location>
        <begin position="66"/>
        <end position="80"/>
    </location>
</feature>
<feature type="compositionally biased region" description="Low complexity" evidence="2">
    <location>
        <begin position="1"/>
        <end position="22"/>
    </location>
</feature>
<evidence type="ECO:0000313" key="5">
    <source>
        <dbReference type="EMBL" id="AYD90099.1"/>
    </source>
</evidence>
<feature type="compositionally biased region" description="Polar residues" evidence="2">
    <location>
        <begin position="131"/>
        <end position="150"/>
    </location>
</feature>
<keyword evidence="3" id="KW-0812">Transmembrane</keyword>
<keyword evidence="3" id="KW-0472">Membrane</keyword>
<dbReference type="InterPro" id="IPR003362">
    <property type="entry name" value="Bact_transf"/>
</dbReference>
<evidence type="ECO:0000256" key="1">
    <source>
        <dbReference type="ARBA" id="ARBA00006464"/>
    </source>
</evidence>
<evidence type="ECO:0000256" key="3">
    <source>
        <dbReference type="SAM" id="Phobius"/>
    </source>
</evidence>
<feature type="region of interest" description="Disordered" evidence="2">
    <location>
        <begin position="65"/>
        <end position="86"/>
    </location>
</feature>
<sequence length="370" mass="39820">MGAIHSSSGPPALAAAATPGQGRSSRHLPDPTSPPRPSDSLPYPPLSAHCPRRTGTWSALVPTAVTPRTNGAPEQTQESLPTHLGTTHRDVGLLPLSPLQISPCTLAMNYHEPVTSVAQGARGAPGHGRSSGDSPTNGTSTREAGDVTTSDTRDVLSRPSGTGTTWTESGSFYARYGKRAVDLAAAVATLPALGVLTIGVGLAVALDDRGPVFFRQERWGRRGTPFRIVKFRSMSVGARDVRNADSSTLASRHDSRVTRVGRVLRLTSVDEVPQIINVLRGEMSLIGPRPNLATKPLESMGPDERRRLSVRPGITGYNQAFYRNSSSLEERYAADCYYVDHLSLGLDLRILARTLRTVLAREQVYTEENR</sequence>
<keyword evidence="6" id="KW-1185">Reference proteome</keyword>
<evidence type="ECO:0000256" key="2">
    <source>
        <dbReference type="SAM" id="MobiDB-lite"/>
    </source>
</evidence>
<keyword evidence="5" id="KW-0808">Transferase</keyword>